<comment type="caution">
    <text evidence="2">The sequence shown here is derived from an EMBL/GenBank/DDBJ whole genome shotgun (WGS) entry which is preliminary data.</text>
</comment>
<evidence type="ECO:0000313" key="2">
    <source>
        <dbReference type="EMBL" id="KRL88047.1"/>
    </source>
</evidence>
<reference evidence="2 3" key="1">
    <citation type="journal article" date="2015" name="Genome Announc.">
        <title>Expanding the biotechnology potential of lactobacilli through comparative genomics of 213 strains and associated genera.</title>
        <authorList>
            <person name="Sun Z."/>
            <person name="Harris H.M."/>
            <person name="McCann A."/>
            <person name="Guo C."/>
            <person name="Argimon S."/>
            <person name="Zhang W."/>
            <person name="Yang X."/>
            <person name="Jeffery I.B."/>
            <person name="Cooney J.C."/>
            <person name="Kagawa T.F."/>
            <person name="Liu W."/>
            <person name="Song Y."/>
            <person name="Salvetti E."/>
            <person name="Wrobel A."/>
            <person name="Rasinkangas P."/>
            <person name="Parkhill J."/>
            <person name="Rea M.C."/>
            <person name="O'Sullivan O."/>
            <person name="Ritari J."/>
            <person name="Douillard F.P."/>
            <person name="Paul Ross R."/>
            <person name="Yang R."/>
            <person name="Briner A.E."/>
            <person name="Felis G.E."/>
            <person name="de Vos W.M."/>
            <person name="Barrangou R."/>
            <person name="Klaenhammer T.R."/>
            <person name="Caufield P.W."/>
            <person name="Cui Y."/>
            <person name="Zhang H."/>
            <person name="O'Toole P.W."/>
        </authorList>
    </citation>
    <scope>NUCLEOTIDE SEQUENCE [LARGE SCALE GENOMIC DNA]</scope>
    <source>
        <strain evidence="2 3">DSM 15946</strain>
    </source>
</reference>
<gene>
    <name evidence="2" type="ORF">FC43_GL000509</name>
</gene>
<dbReference type="Proteomes" id="UP000050816">
    <property type="component" value="Unassembled WGS sequence"/>
</dbReference>
<sequence length="59" mass="6769">MLLLPLSSLSPTRKKATTLAWPSFFAFDEFTRYNLAGDEKGRGPNDPKKRFNDVWPEIP</sequence>
<name>A0A0R1U465_9LACO</name>
<feature type="compositionally biased region" description="Basic and acidic residues" evidence="1">
    <location>
        <begin position="37"/>
        <end position="52"/>
    </location>
</feature>
<dbReference type="AlphaFoldDB" id="A0A0R1U465"/>
<organism evidence="2 3">
    <name type="scientific">Limosilactobacillus ingluviei DSM 15946</name>
    <dbReference type="NCBI Taxonomy" id="1423760"/>
    <lineage>
        <taxon>Bacteria</taxon>
        <taxon>Bacillati</taxon>
        <taxon>Bacillota</taxon>
        <taxon>Bacilli</taxon>
        <taxon>Lactobacillales</taxon>
        <taxon>Lactobacillaceae</taxon>
        <taxon>Limosilactobacillus</taxon>
    </lineage>
</organism>
<accession>A0A0R1U465</accession>
<evidence type="ECO:0000313" key="3">
    <source>
        <dbReference type="Proteomes" id="UP000050816"/>
    </source>
</evidence>
<feature type="region of interest" description="Disordered" evidence="1">
    <location>
        <begin position="36"/>
        <end position="59"/>
    </location>
</feature>
<dbReference type="EMBL" id="AZFK01000081">
    <property type="protein sequence ID" value="KRL88047.1"/>
    <property type="molecule type" value="Genomic_DNA"/>
</dbReference>
<protein>
    <submittedName>
        <fullName evidence="2">Uncharacterized protein</fullName>
    </submittedName>
</protein>
<proteinExistence type="predicted"/>
<evidence type="ECO:0000256" key="1">
    <source>
        <dbReference type="SAM" id="MobiDB-lite"/>
    </source>
</evidence>